<accession>A0A0R2E2Q8</accession>
<evidence type="ECO:0000313" key="3">
    <source>
        <dbReference type="Proteomes" id="UP000050961"/>
    </source>
</evidence>
<comment type="caution">
    <text evidence="2">The sequence shown here is derived from an EMBL/GenBank/DDBJ whole genome shotgun (WGS) entry which is preliminary data.</text>
</comment>
<organism evidence="2 3">
    <name type="scientific">Liquorilactobacillus sucicola DSM 21376 = JCM 15457</name>
    <dbReference type="NCBI Taxonomy" id="1423806"/>
    <lineage>
        <taxon>Bacteria</taxon>
        <taxon>Bacillati</taxon>
        <taxon>Bacillota</taxon>
        <taxon>Bacilli</taxon>
        <taxon>Lactobacillales</taxon>
        <taxon>Lactobacillaceae</taxon>
        <taxon>Liquorilactobacillus</taxon>
    </lineage>
</organism>
<sequence length="50" mass="5754">MAKVSLTDVFFVLALIISAFFAFCTVGFFILHLVIYHRINKNFKAVEKDD</sequence>
<protein>
    <submittedName>
        <fullName evidence="2">Uncharacterized protein</fullName>
    </submittedName>
</protein>
<dbReference type="PATRIC" id="fig|1423806.3.peg.645"/>
<dbReference type="Proteomes" id="UP000050961">
    <property type="component" value="Unassembled WGS sequence"/>
</dbReference>
<dbReference type="EMBL" id="AYZF01000008">
    <property type="protein sequence ID" value="KRN07066.1"/>
    <property type="molecule type" value="Genomic_DNA"/>
</dbReference>
<keyword evidence="1" id="KW-1133">Transmembrane helix</keyword>
<dbReference type="AlphaFoldDB" id="A0A0R2E2Q8"/>
<gene>
    <name evidence="2" type="ORF">FD15_GL000634</name>
</gene>
<proteinExistence type="predicted"/>
<evidence type="ECO:0000313" key="2">
    <source>
        <dbReference type="EMBL" id="KRN07066.1"/>
    </source>
</evidence>
<reference evidence="2 3" key="1">
    <citation type="journal article" date="2015" name="Genome Announc.">
        <title>Expanding the biotechnology potential of lactobacilli through comparative genomics of 213 strains and associated genera.</title>
        <authorList>
            <person name="Sun Z."/>
            <person name="Harris H.M."/>
            <person name="McCann A."/>
            <person name="Guo C."/>
            <person name="Argimon S."/>
            <person name="Zhang W."/>
            <person name="Yang X."/>
            <person name="Jeffery I.B."/>
            <person name="Cooney J.C."/>
            <person name="Kagawa T.F."/>
            <person name="Liu W."/>
            <person name="Song Y."/>
            <person name="Salvetti E."/>
            <person name="Wrobel A."/>
            <person name="Rasinkangas P."/>
            <person name="Parkhill J."/>
            <person name="Rea M.C."/>
            <person name="O'Sullivan O."/>
            <person name="Ritari J."/>
            <person name="Douillard F.P."/>
            <person name="Paul Ross R."/>
            <person name="Yang R."/>
            <person name="Briner A.E."/>
            <person name="Felis G.E."/>
            <person name="de Vos W.M."/>
            <person name="Barrangou R."/>
            <person name="Klaenhammer T.R."/>
            <person name="Caufield P.W."/>
            <person name="Cui Y."/>
            <person name="Zhang H."/>
            <person name="O'Toole P.W."/>
        </authorList>
    </citation>
    <scope>NUCLEOTIDE SEQUENCE [LARGE SCALE GENOMIC DNA]</scope>
    <source>
        <strain evidence="2 3">DSM 21376</strain>
    </source>
</reference>
<name>A0A0R2E2Q8_9LACO</name>
<feature type="transmembrane region" description="Helical" evidence="1">
    <location>
        <begin position="12"/>
        <end position="35"/>
    </location>
</feature>
<keyword evidence="3" id="KW-1185">Reference proteome</keyword>
<dbReference type="STRING" id="1423806.FD15_GL000634"/>
<keyword evidence="1" id="KW-0812">Transmembrane</keyword>
<evidence type="ECO:0000256" key="1">
    <source>
        <dbReference type="SAM" id="Phobius"/>
    </source>
</evidence>
<keyword evidence="1" id="KW-0472">Membrane</keyword>